<evidence type="ECO:0000313" key="2">
    <source>
        <dbReference type="EMBL" id="BDR55217.1"/>
    </source>
</evidence>
<evidence type="ECO:0008006" key="4">
    <source>
        <dbReference type="Google" id="ProtNLM"/>
    </source>
</evidence>
<dbReference type="EMBL" id="AP026800">
    <property type="protein sequence ID" value="BDR55217.1"/>
    <property type="molecule type" value="Genomic_DNA"/>
</dbReference>
<dbReference type="InterPro" id="IPR027417">
    <property type="entry name" value="P-loop_NTPase"/>
</dbReference>
<dbReference type="Pfam" id="PF12532">
    <property type="entry name" value="DUF3732"/>
    <property type="match status" value="1"/>
</dbReference>
<keyword evidence="1" id="KW-0175">Coiled coil</keyword>
<proteinExistence type="predicted"/>
<feature type="coiled-coil region" evidence="1">
    <location>
        <begin position="395"/>
        <end position="422"/>
    </location>
</feature>
<dbReference type="Gene3D" id="3.40.50.300">
    <property type="entry name" value="P-loop containing nucleotide triphosphate hydrolases"/>
    <property type="match status" value="1"/>
</dbReference>
<organism evidence="2 3">
    <name type="scientific">Bombiscardovia apis</name>
    <dbReference type="NCBI Taxonomy" id="2932182"/>
    <lineage>
        <taxon>Bacteria</taxon>
        <taxon>Bacillati</taxon>
        <taxon>Actinomycetota</taxon>
        <taxon>Actinomycetes</taxon>
        <taxon>Bifidobacteriales</taxon>
        <taxon>Bifidobacteriaceae</taxon>
        <taxon>Bombiscardovia</taxon>
    </lineage>
</organism>
<gene>
    <name evidence="2" type="ORF">KIMH_13280</name>
</gene>
<evidence type="ECO:0000313" key="3">
    <source>
        <dbReference type="Proteomes" id="UP001321748"/>
    </source>
</evidence>
<dbReference type="InterPro" id="IPR022205">
    <property type="entry name" value="DUF3732"/>
</dbReference>
<dbReference type="Proteomes" id="UP001321748">
    <property type="component" value="Chromosome"/>
</dbReference>
<evidence type="ECO:0000256" key="1">
    <source>
        <dbReference type="SAM" id="Coils"/>
    </source>
</evidence>
<keyword evidence="3" id="KW-1185">Reference proteome</keyword>
<dbReference type="SUPFAM" id="SSF52540">
    <property type="entry name" value="P-loop containing nucleoside triphosphate hydrolases"/>
    <property type="match status" value="1"/>
</dbReference>
<accession>A0ABM8BE72</accession>
<sequence>MGFVIREIILWPKEENVGKRVIKFKSGVINIITGASKTGKSSIIPIIDYCMGAQKCAIPVTAVRENCSWFGLLLVDDSNGHRELLLCRREPGEYQASSDMFYEYSEKVHIPDYHPRRNCSLPEVKERLNELLSVSDLALKLSDDAPLGNARPSYRDFSAFLFQPQNIIANSDVLFYKTDTYEHRKRLIDIFPYVLGAETSETLRLRIEKKQLERDKKTLVAKLDSYEQARHLWNLQLDSIIYRAIELGLIRQRTDKMSMSDKVNSLKTILQDSANVSNYQKEIPQSAGRLSTLYEKEKDISARLFLLKRRLQEVNKLLDTTDLYSKALDEEKNRLHSSSWLLEQTNKSDATCPICHHSLKDDAAKTLKHLCEVMEDVETESKQFSFVAPAVDKEQLQIKGEIETLSSELDQLQKQIRLEESSNPQEYTTNQISRFLGAVENYLAIYNEVSGESADSVRLKSIEDRIKEVNRIIDEDAIQRELKYKLQMIQQYAEDALQTLDVEKHEGPVTFSIPDLTISVSDSRGRKNYLSEIGSAANWLSYHIAMLLALQEYFQIDHPGQVPSFLVLDQPSQVYFPKGLDDAKTSLLESDRESISEDREAVKKVFATLSDFVERTYGKIQVIVLEHAGSDIWGEFDNMKLIEEWRGNDSKLIPSTWIRGQYEPLFW</sequence>
<name>A0ABM8BE72_9BIFI</name>
<protein>
    <recommendedName>
        <fullName evidence="4">DUF3732 domain-containing protein</fullName>
    </recommendedName>
</protein>
<reference evidence="2 3" key="1">
    <citation type="journal article" date="2023" name="Microbiol. Spectr.">
        <title>Symbiosis of Carpenter Bees with Uncharacterized Lactic Acid Bacteria Showing NAD Auxotrophy.</title>
        <authorList>
            <person name="Kawasaki S."/>
            <person name="Ozawa K."/>
            <person name="Mori T."/>
            <person name="Yamamoto A."/>
            <person name="Ito M."/>
            <person name="Ohkuma M."/>
            <person name="Sakamoto M."/>
            <person name="Matsutani M."/>
        </authorList>
    </citation>
    <scope>NUCLEOTIDE SEQUENCE [LARGE SCALE GENOMIC DNA]</scope>
    <source>
        <strain evidence="2 3">KimH</strain>
    </source>
</reference>
<dbReference type="RefSeq" id="WP_317643734.1">
    <property type="nucleotide sequence ID" value="NZ_AP026800.1"/>
</dbReference>